<dbReference type="AlphaFoldDB" id="A0A8H5F1V6"/>
<evidence type="ECO:0000313" key="2">
    <source>
        <dbReference type="Proteomes" id="UP000541558"/>
    </source>
</evidence>
<evidence type="ECO:0000313" key="1">
    <source>
        <dbReference type="EMBL" id="KAF5320624.1"/>
    </source>
</evidence>
<organism evidence="1 2">
    <name type="scientific">Ephemerocybe angulata</name>
    <dbReference type="NCBI Taxonomy" id="980116"/>
    <lineage>
        <taxon>Eukaryota</taxon>
        <taxon>Fungi</taxon>
        <taxon>Dikarya</taxon>
        <taxon>Basidiomycota</taxon>
        <taxon>Agaricomycotina</taxon>
        <taxon>Agaricomycetes</taxon>
        <taxon>Agaricomycetidae</taxon>
        <taxon>Agaricales</taxon>
        <taxon>Agaricineae</taxon>
        <taxon>Psathyrellaceae</taxon>
        <taxon>Ephemerocybe</taxon>
    </lineage>
</organism>
<protein>
    <submittedName>
        <fullName evidence="1">Uncharacterized protein</fullName>
    </submittedName>
</protein>
<comment type="caution">
    <text evidence="1">The sequence shown here is derived from an EMBL/GenBank/DDBJ whole genome shotgun (WGS) entry which is preliminary data.</text>
</comment>
<accession>A0A8H5F1V6</accession>
<sequence>MNSMTLRAEVYYFVHAVEATPNLEAACALSPSVDCSYFPYSSPVSTVSSPSAPAFIPPLSSSSAAPSFASLGRPVHRCALPGARALTVVDVPRPSRALPSRPPKPSVSR</sequence>
<keyword evidence="2" id="KW-1185">Reference proteome</keyword>
<dbReference type="Proteomes" id="UP000541558">
    <property type="component" value="Unassembled WGS sequence"/>
</dbReference>
<proteinExistence type="predicted"/>
<dbReference type="EMBL" id="JAACJK010000168">
    <property type="protein sequence ID" value="KAF5320624.1"/>
    <property type="molecule type" value="Genomic_DNA"/>
</dbReference>
<gene>
    <name evidence="1" type="ORF">D9611_013720</name>
</gene>
<reference evidence="1 2" key="1">
    <citation type="journal article" date="2020" name="ISME J.">
        <title>Uncovering the hidden diversity of litter-decomposition mechanisms in mushroom-forming fungi.</title>
        <authorList>
            <person name="Floudas D."/>
            <person name="Bentzer J."/>
            <person name="Ahren D."/>
            <person name="Johansson T."/>
            <person name="Persson P."/>
            <person name="Tunlid A."/>
        </authorList>
    </citation>
    <scope>NUCLEOTIDE SEQUENCE [LARGE SCALE GENOMIC DNA]</scope>
    <source>
        <strain evidence="1 2">CBS 175.51</strain>
    </source>
</reference>
<name>A0A8H5F1V6_9AGAR</name>